<sequence>MEPGVHPFEKLKTPYFTRLHPTVQTVRSQQMLDHLIESVSHPLSPRET</sequence>
<reference evidence="1" key="1">
    <citation type="submission" date="2018-05" db="EMBL/GenBank/DDBJ databases">
        <authorList>
            <person name="Lanie J.A."/>
            <person name="Ng W.-L."/>
            <person name="Kazmierczak K.M."/>
            <person name="Andrzejewski T.M."/>
            <person name="Davidsen T.M."/>
            <person name="Wayne K.J."/>
            <person name="Tettelin H."/>
            <person name="Glass J.I."/>
            <person name="Rusch D."/>
            <person name="Podicherti R."/>
            <person name="Tsui H.-C.T."/>
            <person name="Winkler M.E."/>
        </authorList>
    </citation>
    <scope>NUCLEOTIDE SEQUENCE</scope>
</reference>
<proteinExistence type="predicted"/>
<protein>
    <submittedName>
        <fullName evidence="1">Uncharacterized protein</fullName>
    </submittedName>
</protein>
<accession>A0A382XYM8</accession>
<name>A0A382XYM8_9ZZZZ</name>
<gene>
    <name evidence="1" type="ORF">METZ01_LOCUS429081</name>
</gene>
<dbReference type="EMBL" id="UINC01171585">
    <property type="protein sequence ID" value="SVD76227.1"/>
    <property type="molecule type" value="Genomic_DNA"/>
</dbReference>
<evidence type="ECO:0000313" key="1">
    <source>
        <dbReference type="EMBL" id="SVD76227.1"/>
    </source>
</evidence>
<dbReference type="AlphaFoldDB" id="A0A382XYM8"/>
<organism evidence="1">
    <name type="scientific">marine metagenome</name>
    <dbReference type="NCBI Taxonomy" id="408172"/>
    <lineage>
        <taxon>unclassified sequences</taxon>
        <taxon>metagenomes</taxon>
        <taxon>ecological metagenomes</taxon>
    </lineage>
</organism>
<feature type="non-terminal residue" evidence="1">
    <location>
        <position position="48"/>
    </location>
</feature>